<organism evidence="2 3">
    <name type="scientific">Sulfobacillus thermosulfidooxidans (strain DSM 9293 / VKM B-1269 / AT-1)</name>
    <dbReference type="NCBI Taxonomy" id="929705"/>
    <lineage>
        <taxon>Bacteria</taxon>
        <taxon>Bacillati</taxon>
        <taxon>Bacillota</taxon>
        <taxon>Clostridia</taxon>
        <taxon>Eubacteriales</taxon>
        <taxon>Clostridiales Family XVII. Incertae Sedis</taxon>
        <taxon>Sulfobacillus</taxon>
    </lineage>
</organism>
<gene>
    <name evidence="2" type="ORF">SAMN00768000_0483</name>
</gene>
<name>A0A1W1W7U0_SULTA</name>
<keyword evidence="1" id="KW-0732">Signal</keyword>
<protein>
    <recommendedName>
        <fullName evidence="4">Thioredoxin domain-containing protein</fullName>
    </recommendedName>
</protein>
<dbReference type="EMBL" id="FWWY01000001">
    <property type="protein sequence ID" value="SMC02262.1"/>
    <property type="molecule type" value="Genomic_DNA"/>
</dbReference>
<dbReference type="InterPro" id="IPR036249">
    <property type="entry name" value="Thioredoxin-like_sf"/>
</dbReference>
<evidence type="ECO:0000313" key="3">
    <source>
        <dbReference type="Proteomes" id="UP000192660"/>
    </source>
</evidence>
<feature type="chain" id="PRO_5038501996" description="Thioredoxin domain-containing protein" evidence="1">
    <location>
        <begin position="28"/>
        <end position="197"/>
    </location>
</feature>
<evidence type="ECO:0008006" key="4">
    <source>
        <dbReference type="Google" id="ProtNLM"/>
    </source>
</evidence>
<dbReference type="SUPFAM" id="SSF52833">
    <property type="entry name" value="Thioredoxin-like"/>
    <property type="match status" value="1"/>
</dbReference>
<dbReference type="Proteomes" id="UP000192660">
    <property type="component" value="Unassembled WGS sequence"/>
</dbReference>
<dbReference type="PROSITE" id="PS51257">
    <property type="entry name" value="PROKAR_LIPOPROTEIN"/>
    <property type="match status" value="1"/>
</dbReference>
<feature type="signal peptide" evidence="1">
    <location>
        <begin position="1"/>
        <end position="27"/>
    </location>
</feature>
<proteinExistence type="predicted"/>
<accession>A0A1W1W7U0</accession>
<keyword evidence="3" id="KW-1185">Reference proteome</keyword>
<dbReference type="AlphaFoldDB" id="A0A1W1W7U0"/>
<evidence type="ECO:0000313" key="2">
    <source>
        <dbReference type="EMBL" id="SMC02262.1"/>
    </source>
</evidence>
<reference evidence="3" key="1">
    <citation type="submission" date="2017-04" db="EMBL/GenBank/DDBJ databases">
        <authorList>
            <person name="Varghese N."/>
            <person name="Submissions S."/>
        </authorList>
    </citation>
    <scope>NUCLEOTIDE SEQUENCE [LARGE SCALE GENOMIC DNA]</scope>
    <source>
        <strain evidence="3">DSM 9293</strain>
    </source>
</reference>
<sequence length="197" mass="21547">MHRARKRYWLPFVASLFLLSGCGTHTSQPPHYKVWSVKQNQWESTTFVGPRGGIVISMASWCKYCAWEAKWQEPALFQWGRAHHVAVTLLDISPRGGIGIAGPKTNPGDGTDGSGNYLGSSPKGIKALSHLLDQYSTIYHVPLQDLTIDPTDSTIFAKKTDLLPTIFLLNAHGTIIHTFTGINSASLIESGFAHASS</sequence>
<evidence type="ECO:0000256" key="1">
    <source>
        <dbReference type="SAM" id="SignalP"/>
    </source>
</evidence>